<feature type="region of interest" description="Disordered" evidence="1">
    <location>
        <begin position="13"/>
        <end position="53"/>
    </location>
</feature>
<evidence type="ECO:0000256" key="1">
    <source>
        <dbReference type="SAM" id="MobiDB-lite"/>
    </source>
</evidence>
<reference evidence="2" key="2">
    <citation type="submission" date="2020-09" db="EMBL/GenBank/DDBJ databases">
        <authorList>
            <person name="Sun Q."/>
            <person name="Ohkuma M."/>
        </authorList>
    </citation>
    <scope>NUCLEOTIDE SEQUENCE</scope>
    <source>
        <strain evidence="2">JCM 4122</strain>
    </source>
</reference>
<comment type="caution">
    <text evidence="2">The sequence shown here is derived from an EMBL/GenBank/DDBJ whole genome shotgun (WGS) entry which is preliminary data.</text>
</comment>
<gene>
    <name evidence="2" type="ORF">GCM10017667_55890</name>
</gene>
<accession>A0A919BVG5</accession>
<feature type="compositionally biased region" description="Basic and acidic residues" evidence="1">
    <location>
        <begin position="39"/>
        <end position="53"/>
    </location>
</feature>
<evidence type="ECO:0000313" key="2">
    <source>
        <dbReference type="EMBL" id="GHG15208.1"/>
    </source>
</evidence>
<evidence type="ECO:0000313" key="3">
    <source>
        <dbReference type="Proteomes" id="UP000632849"/>
    </source>
</evidence>
<dbReference type="AlphaFoldDB" id="A0A919BVG5"/>
<name>A0A919BVG5_STRFL</name>
<sequence>MFEMSAADIAAHEAASYVRPSASIRRTAATPLTDEEREELSRKLAERNKNSRR</sequence>
<proteinExistence type="predicted"/>
<reference evidence="2" key="1">
    <citation type="journal article" date="2014" name="Int. J. Syst. Evol. Microbiol.">
        <title>Complete genome sequence of Corynebacterium casei LMG S-19264T (=DSM 44701T), isolated from a smear-ripened cheese.</title>
        <authorList>
            <consortium name="US DOE Joint Genome Institute (JGI-PGF)"/>
            <person name="Walter F."/>
            <person name="Albersmeier A."/>
            <person name="Kalinowski J."/>
            <person name="Ruckert C."/>
        </authorList>
    </citation>
    <scope>NUCLEOTIDE SEQUENCE</scope>
    <source>
        <strain evidence="2">JCM 4122</strain>
    </source>
</reference>
<dbReference type="EMBL" id="BNBE01000003">
    <property type="protein sequence ID" value="GHG15208.1"/>
    <property type="molecule type" value="Genomic_DNA"/>
</dbReference>
<dbReference type="Proteomes" id="UP000632849">
    <property type="component" value="Unassembled WGS sequence"/>
</dbReference>
<protein>
    <submittedName>
        <fullName evidence="2">Uncharacterized protein</fullName>
    </submittedName>
</protein>
<organism evidence="2 3">
    <name type="scientific">Streptomyces filamentosus</name>
    <name type="common">Streptomyces roseosporus</name>
    <dbReference type="NCBI Taxonomy" id="67294"/>
    <lineage>
        <taxon>Bacteria</taxon>
        <taxon>Bacillati</taxon>
        <taxon>Actinomycetota</taxon>
        <taxon>Actinomycetes</taxon>
        <taxon>Kitasatosporales</taxon>
        <taxon>Streptomycetaceae</taxon>
        <taxon>Streptomyces</taxon>
    </lineage>
</organism>
<keyword evidence="3" id="KW-1185">Reference proteome</keyword>